<evidence type="ECO:0000259" key="4">
    <source>
        <dbReference type="PROSITE" id="PS50893"/>
    </source>
</evidence>
<dbReference type="GO" id="GO:0005524">
    <property type="term" value="F:ATP binding"/>
    <property type="evidence" value="ECO:0007669"/>
    <property type="project" value="UniProtKB-KW"/>
</dbReference>
<dbReference type="PROSITE" id="PS50893">
    <property type="entry name" value="ABC_TRANSPORTER_2"/>
    <property type="match status" value="1"/>
</dbReference>
<dbReference type="SUPFAM" id="SSF52540">
    <property type="entry name" value="P-loop containing nucleoside triphosphate hydrolases"/>
    <property type="match status" value="1"/>
</dbReference>
<reference evidence="6" key="1">
    <citation type="journal article" date="2019" name="Int. J. Syst. Evol. Microbiol.">
        <title>The Global Catalogue of Microorganisms (GCM) 10K type strain sequencing project: providing services to taxonomists for standard genome sequencing and annotation.</title>
        <authorList>
            <consortium name="The Broad Institute Genomics Platform"/>
            <consortium name="The Broad Institute Genome Sequencing Center for Infectious Disease"/>
            <person name="Wu L."/>
            <person name="Ma J."/>
        </authorList>
    </citation>
    <scope>NUCLEOTIDE SEQUENCE [LARGE SCALE GENOMIC DNA]</scope>
    <source>
        <strain evidence="6">JCM 32105</strain>
    </source>
</reference>
<evidence type="ECO:0000313" key="6">
    <source>
        <dbReference type="Proteomes" id="UP001500067"/>
    </source>
</evidence>
<evidence type="ECO:0000313" key="5">
    <source>
        <dbReference type="EMBL" id="GAA4460687.1"/>
    </source>
</evidence>
<keyword evidence="3 5" id="KW-0067">ATP-binding</keyword>
<keyword evidence="6" id="KW-1185">Reference proteome</keyword>
<dbReference type="InterPro" id="IPR027417">
    <property type="entry name" value="P-loop_NTPase"/>
</dbReference>
<dbReference type="Gene3D" id="3.40.50.300">
    <property type="entry name" value="P-loop containing nucleotide triphosphate hydrolases"/>
    <property type="match status" value="1"/>
</dbReference>
<dbReference type="PANTHER" id="PTHR42939">
    <property type="entry name" value="ABC TRANSPORTER ATP-BINDING PROTEIN ALBC-RELATED"/>
    <property type="match status" value="1"/>
</dbReference>
<accession>A0ABP8N5B4</accession>
<dbReference type="Proteomes" id="UP001500067">
    <property type="component" value="Unassembled WGS sequence"/>
</dbReference>
<evidence type="ECO:0000256" key="2">
    <source>
        <dbReference type="ARBA" id="ARBA00022741"/>
    </source>
</evidence>
<dbReference type="InterPro" id="IPR051782">
    <property type="entry name" value="ABC_Transporter_VariousFunc"/>
</dbReference>
<comment type="caution">
    <text evidence="5">The sequence shown here is derived from an EMBL/GenBank/DDBJ whole genome shotgun (WGS) entry which is preliminary data.</text>
</comment>
<dbReference type="PANTHER" id="PTHR42939:SF1">
    <property type="entry name" value="ABC TRANSPORTER ATP-BINDING PROTEIN ALBC-RELATED"/>
    <property type="match status" value="1"/>
</dbReference>
<keyword evidence="1" id="KW-0813">Transport</keyword>
<evidence type="ECO:0000256" key="1">
    <source>
        <dbReference type="ARBA" id="ARBA00022448"/>
    </source>
</evidence>
<dbReference type="InterPro" id="IPR003439">
    <property type="entry name" value="ABC_transporter-like_ATP-bd"/>
</dbReference>
<gene>
    <name evidence="5" type="ORF">GCM10023093_03750</name>
</gene>
<sequence>MMVFEQFRKSYGKTEILGIPHLQLQPGVYWLRGDNGAGKSTLMRSIAGMIPYEGNITVNEMNIRRNRLAYTSVVNYAEAEPLYPGFLTGSDLVQFYAASKRAPAGQAQSLCEQMGVHTFMGNRVATYSSGMTKKLSLVLGLIGNPQLVLLDEPLITLDTTSTGILQQIVNEYADRGVSFIISSHQDMVPGTRPMTQLYIKNKTIETA</sequence>
<organism evidence="5 6">
    <name type="scientific">Nemorincola caseinilytica</name>
    <dbReference type="NCBI Taxonomy" id="2054315"/>
    <lineage>
        <taxon>Bacteria</taxon>
        <taxon>Pseudomonadati</taxon>
        <taxon>Bacteroidota</taxon>
        <taxon>Chitinophagia</taxon>
        <taxon>Chitinophagales</taxon>
        <taxon>Chitinophagaceae</taxon>
        <taxon>Nemorincola</taxon>
    </lineage>
</organism>
<evidence type="ECO:0000256" key="3">
    <source>
        <dbReference type="ARBA" id="ARBA00022840"/>
    </source>
</evidence>
<feature type="domain" description="ABC transporter" evidence="4">
    <location>
        <begin position="2"/>
        <end position="207"/>
    </location>
</feature>
<dbReference type="Pfam" id="PF00005">
    <property type="entry name" value="ABC_tran"/>
    <property type="match status" value="1"/>
</dbReference>
<keyword evidence="2" id="KW-0547">Nucleotide-binding</keyword>
<protein>
    <submittedName>
        <fullName evidence="5">ABC transporter ATP-binding protein</fullName>
    </submittedName>
</protein>
<proteinExistence type="predicted"/>
<name>A0ABP8N5B4_9BACT</name>
<dbReference type="RefSeq" id="WP_345077682.1">
    <property type="nucleotide sequence ID" value="NZ_BAABFA010000004.1"/>
</dbReference>
<dbReference type="EMBL" id="BAABFA010000004">
    <property type="protein sequence ID" value="GAA4460687.1"/>
    <property type="molecule type" value="Genomic_DNA"/>
</dbReference>